<dbReference type="NCBIfam" id="TIGR01198">
    <property type="entry name" value="pgl"/>
    <property type="match status" value="1"/>
</dbReference>
<sequence>MDGRNNNPPVIVVRSSEKEVSQELCSLIESIADEATKECKFFKVGVSGGSLVKLLCNGIADINTDWSKWRIFFCDERIVPFDDNESTFGLYQKALSEKVPLTDEQIIPINPSLPVEDVATDYITKMHEYFKEESLPRFDLLLLGMGPDGHTCSLFPGHRVLKVIDTWIATVTDSPKPPPCRITLTFPVINNSRACVFVSTGEGKAETIKRVLEGNAVDPLPASLVRPTHGKLYWLLDEGAASLLNNK</sequence>
<dbReference type="PANTHER" id="PTHR11054:SF0">
    <property type="entry name" value="6-PHOSPHOGLUCONOLACTONASE"/>
    <property type="match status" value="1"/>
</dbReference>
<dbReference type="EnsemblMetazoa" id="SMAR010573-RA">
    <property type="protein sequence ID" value="SMAR010573-PA"/>
    <property type="gene ID" value="SMAR010573"/>
</dbReference>
<dbReference type="STRING" id="126957.T1JA20"/>
<evidence type="ECO:0000256" key="5">
    <source>
        <dbReference type="ARBA" id="ARBA00022801"/>
    </source>
</evidence>
<evidence type="ECO:0000256" key="4">
    <source>
        <dbReference type="ARBA" id="ARBA00013198"/>
    </source>
</evidence>
<dbReference type="Gene3D" id="3.40.50.1360">
    <property type="match status" value="1"/>
</dbReference>
<dbReference type="GO" id="GO:0017057">
    <property type="term" value="F:6-phosphogluconolactonase activity"/>
    <property type="evidence" value="ECO:0007669"/>
    <property type="project" value="UniProtKB-UniRule"/>
</dbReference>
<dbReference type="InterPro" id="IPR005900">
    <property type="entry name" value="6-phosphogluconolactonase_DevB"/>
</dbReference>
<keyword evidence="5 6" id="KW-0378">Hydrolase</keyword>
<name>T1JA20_STRMM</name>
<dbReference type="HOGENOM" id="CLU_053947_0_1_1"/>
<comment type="similarity">
    <text evidence="3 6">Belongs to the glucosamine/galactosamine-6-phosphate isomerase family. 6-phosphogluconolactonase subfamily.</text>
</comment>
<dbReference type="CDD" id="cd01400">
    <property type="entry name" value="6PGL"/>
    <property type="match status" value="1"/>
</dbReference>
<evidence type="ECO:0000313" key="8">
    <source>
        <dbReference type="EnsemblMetazoa" id="SMAR010573-PA"/>
    </source>
</evidence>
<evidence type="ECO:0000256" key="2">
    <source>
        <dbReference type="ARBA" id="ARBA00004961"/>
    </source>
</evidence>
<accession>T1JA20</accession>
<dbReference type="InterPro" id="IPR039104">
    <property type="entry name" value="6PGL"/>
</dbReference>
<comment type="function">
    <text evidence="6">Hydrolysis of 6-phosphogluconolactone to 6-phosphogluconate.</text>
</comment>
<dbReference type="eggNOG" id="KOG3147">
    <property type="taxonomic scope" value="Eukaryota"/>
</dbReference>
<reference evidence="8" key="2">
    <citation type="submission" date="2015-02" db="UniProtKB">
        <authorList>
            <consortium name="EnsemblMetazoa"/>
        </authorList>
    </citation>
    <scope>IDENTIFICATION</scope>
</reference>
<keyword evidence="9" id="KW-1185">Reference proteome</keyword>
<dbReference type="SUPFAM" id="SSF100950">
    <property type="entry name" value="NagB/RpiA/CoA transferase-like"/>
    <property type="match status" value="1"/>
</dbReference>
<reference evidence="9" key="1">
    <citation type="submission" date="2011-05" db="EMBL/GenBank/DDBJ databases">
        <authorList>
            <person name="Richards S.R."/>
            <person name="Qu J."/>
            <person name="Jiang H."/>
            <person name="Jhangiani S.N."/>
            <person name="Agravi P."/>
            <person name="Goodspeed R."/>
            <person name="Gross S."/>
            <person name="Mandapat C."/>
            <person name="Jackson L."/>
            <person name="Mathew T."/>
            <person name="Pu L."/>
            <person name="Thornton R."/>
            <person name="Saada N."/>
            <person name="Wilczek-Boney K.B."/>
            <person name="Lee S."/>
            <person name="Kovar C."/>
            <person name="Wu Y."/>
            <person name="Scherer S.E."/>
            <person name="Worley K.C."/>
            <person name="Muzny D.M."/>
            <person name="Gibbs R."/>
        </authorList>
    </citation>
    <scope>NUCLEOTIDE SEQUENCE</scope>
    <source>
        <strain evidence="9">Brora</strain>
    </source>
</reference>
<evidence type="ECO:0000259" key="7">
    <source>
        <dbReference type="Pfam" id="PF01182"/>
    </source>
</evidence>
<organism evidence="8 9">
    <name type="scientific">Strigamia maritima</name>
    <name type="common">European centipede</name>
    <name type="synonym">Geophilus maritimus</name>
    <dbReference type="NCBI Taxonomy" id="126957"/>
    <lineage>
        <taxon>Eukaryota</taxon>
        <taxon>Metazoa</taxon>
        <taxon>Ecdysozoa</taxon>
        <taxon>Arthropoda</taxon>
        <taxon>Myriapoda</taxon>
        <taxon>Chilopoda</taxon>
        <taxon>Pleurostigmophora</taxon>
        <taxon>Geophilomorpha</taxon>
        <taxon>Linotaeniidae</taxon>
        <taxon>Strigamia</taxon>
    </lineage>
</organism>
<dbReference type="UniPathway" id="UPA00115">
    <property type="reaction ID" value="UER00409"/>
</dbReference>
<dbReference type="OMA" id="YQLFEFE"/>
<comment type="catalytic activity">
    <reaction evidence="1 6">
        <text>6-phospho-D-glucono-1,5-lactone + H2O = 6-phospho-D-gluconate + H(+)</text>
        <dbReference type="Rhea" id="RHEA:12556"/>
        <dbReference type="ChEBI" id="CHEBI:15377"/>
        <dbReference type="ChEBI" id="CHEBI:15378"/>
        <dbReference type="ChEBI" id="CHEBI:57955"/>
        <dbReference type="ChEBI" id="CHEBI:58759"/>
        <dbReference type="EC" id="3.1.1.31"/>
    </reaction>
</comment>
<dbReference type="InterPro" id="IPR006148">
    <property type="entry name" value="Glc/Gal-6P_isomerase"/>
</dbReference>
<dbReference type="EC" id="3.1.1.31" evidence="4 6"/>
<dbReference type="Pfam" id="PF01182">
    <property type="entry name" value="Glucosamine_iso"/>
    <property type="match status" value="1"/>
</dbReference>
<proteinExistence type="inferred from homology"/>
<feature type="domain" description="Glucosamine/galactosamine-6-phosphate isomerase" evidence="7">
    <location>
        <begin position="16"/>
        <end position="234"/>
    </location>
</feature>
<evidence type="ECO:0000256" key="1">
    <source>
        <dbReference type="ARBA" id="ARBA00000832"/>
    </source>
</evidence>
<dbReference type="EMBL" id="JH431980">
    <property type="status" value="NOT_ANNOTATED_CDS"/>
    <property type="molecule type" value="Genomic_DNA"/>
</dbReference>
<evidence type="ECO:0000256" key="3">
    <source>
        <dbReference type="ARBA" id="ARBA00010662"/>
    </source>
</evidence>
<evidence type="ECO:0000256" key="6">
    <source>
        <dbReference type="RuleBase" id="RU365095"/>
    </source>
</evidence>
<dbReference type="PANTHER" id="PTHR11054">
    <property type="entry name" value="6-PHOSPHOGLUCONOLACTONASE"/>
    <property type="match status" value="1"/>
</dbReference>
<dbReference type="AlphaFoldDB" id="T1JA20"/>
<dbReference type="GO" id="GO:0006098">
    <property type="term" value="P:pentose-phosphate shunt"/>
    <property type="evidence" value="ECO:0007669"/>
    <property type="project" value="UniProtKB-UniPathway"/>
</dbReference>
<evidence type="ECO:0000313" key="9">
    <source>
        <dbReference type="Proteomes" id="UP000014500"/>
    </source>
</evidence>
<dbReference type="Proteomes" id="UP000014500">
    <property type="component" value="Unassembled WGS sequence"/>
</dbReference>
<dbReference type="InterPro" id="IPR037171">
    <property type="entry name" value="NagB/RpiA_transferase-like"/>
</dbReference>
<dbReference type="GO" id="GO:0005975">
    <property type="term" value="P:carbohydrate metabolic process"/>
    <property type="evidence" value="ECO:0007669"/>
    <property type="project" value="UniProtKB-UniRule"/>
</dbReference>
<comment type="pathway">
    <text evidence="2 6">Carbohydrate degradation; pentose phosphate pathway; D-ribulose 5-phosphate from D-glucose 6-phosphate (oxidative stage): step 2/3.</text>
</comment>
<dbReference type="FunFam" id="3.40.50.1360:FF:000005">
    <property type="entry name" value="6-phosphogluconolactonase"/>
    <property type="match status" value="1"/>
</dbReference>
<protein>
    <recommendedName>
        <fullName evidence="4 6">6-phosphogluconolactonase</fullName>
        <shortName evidence="6">6PGL</shortName>
        <ecNumber evidence="4 6">3.1.1.31</ecNumber>
    </recommendedName>
</protein>
<dbReference type="PhylomeDB" id="T1JA20"/>